<feature type="transmembrane region" description="Helical" evidence="7">
    <location>
        <begin position="361"/>
        <end position="379"/>
    </location>
</feature>
<evidence type="ECO:0000256" key="2">
    <source>
        <dbReference type="ARBA" id="ARBA00022448"/>
    </source>
</evidence>
<organism evidence="9 10">
    <name type="scientific">Siminovitchia acidinfaciens</name>
    <dbReference type="NCBI Taxonomy" id="2321395"/>
    <lineage>
        <taxon>Bacteria</taxon>
        <taxon>Bacillati</taxon>
        <taxon>Bacillota</taxon>
        <taxon>Bacilli</taxon>
        <taxon>Bacillales</taxon>
        <taxon>Bacillaceae</taxon>
        <taxon>Siminovitchia</taxon>
    </lineage>
</organism>
<feature type="transmembrane region" description="Helical" evidence="7">
    <location>
        <begin position="281"/>
        <end position="314"/>
    </location>
</feature>
<dbReference type="Pfam" id="PF07690">
    <property type="entry name" value="MFS_1"/>
    <property type="match status" value="1"/>
</dbReference>
<feature type="transmembrane region" description="Helical" evidence="7">
    <location>
        <begin position="142"/>
        <end position="165"/>
    </location>
</feature>
<evidence type="ECO:0000259" key="8">
    <source>
        <dbReference type="PROSITE" id="PS50850"/>
    </source>
</evidence>
<protein>
    <submittedName>
        <fullName evidence="9">MFS transporter</fullName>
    </submittedName>
</protein>
<evidence type="ECO:0000256" key="1">
    <source>
        <dbReference type="ARBA" id="ARBA00004651"/>
    </source>
</evidence>
<dbReference type="GO" id="GO:0005886">
    <property type="term" value="C:plasma membrane"/>
    <property type="evidence" value="ECO:0007669"/>
    <property type="project" value="UniProtKB-SubCell"/>
</dbReference>
<dbReference type="InterPro" id="IPR011701">
    <property type="entry name" value="MFS"/>
</dbReference>
<name>A0A429Y6I4_9BACI</name>
<reference evidence="9" key="1">
    <citation type="submission" date="2018-12" db="EMBL/GenBank/DDBJ databases">
        <authorList>
            <person name="Sun L."/>
            <person name="Chen Z."/>
        </authorList>
    </citation>
    <scope>NUCLEOTIDE SEQUENCE [LARGE SCALE GENOMIC DNA]</scope>
    <source>
        <strain evidence="9">3-2-2</strain>
    </source>
</reference>
<comment type="caution">
    <text evidence="9">The sequence shown here is derived from an EMBL/GenBank/DDBJ whole genome shotgun (WGS) entry which is preliminary data.</text>
</comment>
<feature type="transmembrane region" description="Helical" evidence="7">
    <location>
        <begin position="111"/>
        <end position="130"/>
    </location>
</feature>
<evidence type="ECO:0000256" key="5">
    <source>
        <dbReference type="ARBA" id="ARBA00022989"/>
    </source>
</evidence>
<feature type="transmembrane region" description="Helical" evidence="7">
    <location>
        <begin position="171"/>
        <end position="192"/>
    </location>
</feature>
<keyword evidence="3" id="KW-1003">Cell membrane</keyword>
<evidence type="ECO:0000256" key="6">
    <source>
        <dbReference type="ARBA" id="ARBA00023136"/>
    </source>
</evidence>
<keyword evidence="10" id="KW-1185">Reference proteome</keyword>
<dbReference type="InterPro" id="IPR050189">
    <property type="entry name" value="MFS_Efflux_Transporters"/>
</dbReference>
<dbReference type="OrthoDB" id="2727100at2"/>
<keyword evidence="6 7" id="KW-0472">Membrane</keyword>
<dbReference type="InterPro" id="IPR020846">
    <property type="entry name" value="MFS_dom"/>
</dbReference>
<feature type="transmembrane region" description="Helical" evidence="7">
    <location>
        <begin position="246"/>
        <end position="269"/>
    </location>
</feature>
<keyword evidence="2" id="KW-0813">Transport</keyword>
<dbReference type="Proteomes" id="UP000287156">
    <property type="component" value="Unassembled WGS sequence"/>
</dbReference>
<dbReference type="CDD" id="cd17324">
    <property type="entry name" value="MFS_NepI_like"/>
    <property type="match status" value="1"/>
</dbReference>
<evidence type="ECO:0000256" key="3">
    <source>
        <dbReference type="ARBA" id="ARBA00022475"/>
    </source>
</evidence>
<evidence type="ECO:0000256" key="4">
    <source>
        <dbReference type="ARBA" id="ARBA00022692"/>
    </source>
</evidence>
<gene>
    <name evidence="9" type="ORF">D4T97_000360</name>
</gene>
<comment type="subcellular location">
    <subcellularLocation>
        <location evidence="1">Cell membrane</location>
        <topology evidence="1">Multi-pass membrane protein</topology>
    </subcellularLocation>
</comment>
<accession>A0A429Y6I4</accession>
<dbReference type="PROSITE" id="PS50850">
    <property type="entry name" value="MFS"/>
    <property type="match status" value="1"/>
</dbReference>
<dbReference type="AlphaFoldDB" id="A0A429Y6I4"/>
<dbReference type="Gene3D" id="1.20.1250.20">
    <property type="entry name" value="MFS general substrate transporter like domains"/>
    <property type="match status" value="2"/>
</dbReference>
<dbReference type="EMBL" id="QYTV02000001">
    <property type="protein sequence ID" value="RST76993.1"/>
    <property type="molecule type" value="Genomic_DNA"/>
</dbReference>
<feature type="transmembrane region" description="Helical" evidence="7">
    <location>
        <begin position="15"/>
        <end position="37"/>
    </location>
</feature>
<evidence type="ECO:0000313" key="10">
    <source>
        <dbReference type="Proteomes" id="UP000287156"/>
    </source>
</evidence>
<evidence type="ECO:0000313" key="9">
    <source>
        <dbReference type="EMBL" id="RST76993.1"/>
    </source>
</evidence>
<feature type="domain" description="Major facilitator superfamily (MFS) profile" evidence="8">
    <location>
        <begin position="15"/>
        <end position="384"/>
    </location>
</feature>
<dbReference type="InterPro" id="IPR036259">
    <property type="entry name" value="MFS_trans_sf"/>
</dbReference>
<dbReference type="PANTHER" id="PTHR43124">
    <property type="entry name" value="PURINE EFFLUX PUMP PBUE"/>
    <property type="match status" value="1"/>
</dbReference>
<sequence>MSVLQKVVEKMKKGLLIIFIMGTFVVGTAELIITGILELIAVDLHTKESLVGQLITIYAVSFAIGAPLLAGMTAKYERKRVLLVSLFMFIIGNLLSALSVSFLMLAIVRPLTALSAAAFIVVTMSTAARMADPGSQGKILGLVYMGFSAANVFGVPLGTFIGISLGWRSAFWMIVLGSVICFLLIFLVFPSIKSEGTSESHSITRLIKNREVTNLLVITTLLLAAHYIVYSYISPFMTGAGYSLEAVSFILLVAGVAGTVGAGAGGGITDWAGSKKTLTAACILFIGSMLLLKASLSVLLFFAAIVFIWNFVMWSTNPALQAALINVDPRAGELALSLNMSALNLGIGLGALLGGAIVHSGLLLAAPLLAAGLAVIPFIQLKWVNPHPAAKNVYRTGD</sequence>
<evidence type="ECO:0000256" key="7">
    <source>
        <dbReference type="SAM" id="Phobius"/>
    </source>
</evidence>
<feature type="transmembrane region" description="Helical" evidence="7">
    <location>
        <begin position="334"/>
        <end position="354"/>
    </location>
</feature>
<keyword evidence="5 7" id="KW-1133">Transmembrane helix</keyword>
<dbReference type="SUPFAM" id="SSF103473">
    <property type="entry name" value="MFS general substrate transporter"/>
    <property type="match status" value="1"/>
</dbReference>
<proteinExistence type="predicted"/>
<dbReference type="GO" id="GO:0022857">
    <property type="term" value="F:transmembrane transporter activity"/>
    <property type="evidence" value="ECO:0007669"/>
    <property type="project" value="InterPro"/>
</dbReference>
<feature type="transmembrane region" description="Helical" evidence="7">
    <location>
        <begin position="49"/>
        <end position="69"/>
    </location>
</feature>
<dbReference type="PANTHER" id="PTHR43124:SF10">
    <property type="entry name" value="PURINE EFFLUX PUMP PBUE"/>
    <property type="match status" value="1"/>
</dbReference>
<feature type="transmembrane region" description="Helical" evidence="7">
    <location>
        <begin position="81"/>
        <end position="105"/>
    </location>
</feature>
<keyword evidence="4 7" id="KW-0812">Transmembrane</keyword>
<feature type="transmembrane region" description="Helical" evidence="7">
    <location>
        <begin position="212"/>
        <end position="234"/>
    </location>
</feature>